<proteinExistence type="predicted"/>
<protein>
    <submittedName>
        <fullName evidence="1">Putative secreted protein</fullName>
    </submittedName>
</protein>
<organism evidence="1">
    <name type="scientific">Panstrongylus lignarius</name>
    <dbReference type="NCBI Taxonomy" id="156445"/>
    <lineage>
        <taxon>Eukaryota</taxon>
        <taxon>Metazoa</taxon>
        <taxon>Ecdysozoa</taxon>
        <taxon>Arthropoda</taxon>
        <taxon>Hexapoda</taxon>
        <taxon>Insecta</taxon>
        <taxon>Pterygota</taxon>
        <taxon>Neoptera</taxon>
        <taxon>Paraneoptera</taxon>
        <taxon>Hemiptera</taxon>
        <taxon>Heteroptera</taxon>
        <taxon>Panheteroptera</taxon>
        <taxon>Cimicomorpha</taxon>
        <taxon>Reduviidae</taxon>
        <taxon>Triatominae</taxon>
        <taxon>Panstrongylus</taxon>
    </lineage>
</organism>
<sequence>MLTLPINTFLSLFFFRSASLYKLMLITLTVGRLKKSKCSPQKHISPFCLHDVLAYSVLSRQSSQKYLFLLAIPLASSNQIFNELSVRLWCSWSG</sequence>
<name>A0A224XYE8_9HEMI</name>
<reference evidence="1" key="1">
    <citation type="journal article" date="2018" name="PLoS Negl. Trop. Dis.">
        <title>An insight into the salivary gland and fat body transcriptome of Panstrongylus lignarius (Hemiptera: Heteroptera), the main vector of Chagas disease in Peru.</title>
        <authorList>
            <person name="Nevoa J.C."/>
            <person name="Mendes M.T."/>
            <person name="da Silva M.V."/>
            <person name="Soares S.C."/>
            <person name="Oliveira C.J.F."/>
            <person name="Ribeiro J.M.C."/>
        </authorList>
    </citation>
    <scope>NUCLEOTIDE SEQUENCE</scope>
</reference>
<accession>A0A224XYE8</accession>
<evidence type="ECO:0000313" key="1">
    <source>
        <dbReference type="EMBL" id="JAW15038.1"/>
    </source>
</evidence>
<dbReference type="EMBL" id="GFTR01001388">
    <property type="protein sequence ID" value="JAW15038.1"/>
    <property type="molecule type" value="Transcribed_RNA"/>
</dbReference>
<dbReference type="AlphaFoldDB" id="A0A224XYE8"/>